<protein>
    <recommendedName>
        <fullName evidence="5">HTH lysR-type domain-containing protein</fullName>
    </recommendedName>
</protein>
<keyword evidence="4" id="KW-0804">Transcription</keyword>
<accession>A0A2L0RRI8</accession>
<dbReference type="GO" id="GO:0043565">
    <property type="term" value="F:sequence-specific DNA binding"/>
    <property type="evidence" value="ECO:0007669"/>
    <property type="project" value="TreeGrafter"/>
</dbReference>
<dbReference type="AlphaFoldDB" id="A0A2L0RRI8"/>
<dbReference type="PANTHER" id="PTHR30537:SF26">
    <property type="entry name" value="GLYCINE CLEAVAGE SYSTEM TRANSCRIPTIONAL ACTIVATOR"/>
    <property type="match status" value="1"/>
</dbReference>
<dbReference type="KEGG" id="poi:BOP93_03765"/>
<dbReference type="GO" id="GO:0006351">
    <property type="term" value="P:DNA-templated transcription"/>
    <property type="evidence" value="ECO:0007669"/>
    <property type="project" value="TreeGrafter"/>
</dbReference>
<gene>
    <name evidence="6" type="ORF">BOP93_03765</name>
</gene>
<dbReference type="RefSeq" id="WP_104501620.1">
    <property type="nucleotide sequence ID" value="NZ_CP018049.1"/>
</dbReference>
<comment type="similarity">
    <text evidence="1">Belongs to the LysR transcriptional regulatory family.</text>
</comment>
<dbReference type="InterPro" id="IPR036388">
    <property type="entry name" value="WH-like_DNA-bd_sf"/>
</dbReference>
<dbReference type="InterPro" id="IPR058163">
    <property type="entry name" value="LysR-type_TF_proteobact-type"/>
</dbReference>
<dbReference type="SUPFAM" id="SSF46785">
    <property type="entry name" value="Winged helix' DNA-binding domain"/>
    <property type="match status" value="1"/>
</dbReference>
<dbReference type="EMBL" id="CP018049">
    <property type="protein sequence ID" value="AUZ44725.1"/>
    <property type="molecule type" value="Genomic_DNA"/>
</dbReference>
<evidence type="ECO:0000256" key="4">
    <source>
        <dbReference type="ARBA" id="ARBA00023163"/>
    </source>
</evidence>
<dbReference type="PRINTS" id="PR00039">
    <property type="entry name" value="HTHLYSR"/>
</dbReference>
<dbReference type="InterPro" id="IPR005119">
    <property type="entry name" value="LysR_subst-bd"/>
</dbReference>
<dbReference type="FunFam" id="1.10.10.10:FF:000001">
    <property type="entry name" value="LysR family transcriptional regulator"/>
    <property type="match status" value="1"/>
</dbReference>
<organism evidence="6 7">
    <name type="scientific">Pseudomonas orientalis</name>
    <dbReference type="NCBI Taxonomy" id="76758"/>
    <lineage>
        <taxon>Bacteria</taxon>
        <taxon>Pseudomonadati</taxon>
        <taxon>Pseudomonadota</taxon>
        <taxon>Gammaproteobacteria</taxon>
        <taxon>Pseudomonadales</taxon>
        <taxon>Pseudomonadaceae</taxon>
        <taxon>Pseudomonas</taxon>
    </lineage>
</organism>
<dbReference type="SUPFAM" id="SSF53850">
    <property type="entry name" value="Periplasmic binding protein-like II"/>
    <property type="match status" value="1"/>
</dbReference>
<dbReference type="Pfam" id="PF03466">
    <property type="entry name" value="LysR_substrate"/>
    <property type="match status" value="1"/>
</dbReference>
<dbReference type="Pfam" id="PF00126">
    <property type="entry name" value="HTH_1"/>
    <property type="match status" value="1"/>
</dbReference>
<evidence type="ECO:0000256" key="3">
    <source>
        <dbReference type="ARBA" id="ARBA00023125"/>
    </source>
</evidence>
<reference evidence="6 7" key="1">
    <citation type="journal article" date="2018" name="Front. Microbiol.">
        <title>Pseudomonas orientalis F9: A Potent Antagonist against Phytopathogens with Phytotoxic Effect in the Apple Flower.</title>
        <authorList>
            <person name="Zengerer V."/>
            <person name="Schmid M."/>
            <person name="Bieri M."/>
            <person name="Muller D.C."/>
            <person name="Remus-Emsermann M.N.P."/>
            <person name="Ahrens C.H."/>
            <person name="Pelludat C."/>
        </authorList>
    </citation>
    <scope>NUCLEOTIDE SEQUENCE [LARGE SCALE GENOMIC DNA]</scope>
    <source>
        <strain evidence="6 7">F9</strain>
    </source>
</reference>
<dbReference type="PROSITE" id="PS50931">
    <property type="entry name" value="HTH_LYSR"/>
    <property type="match status" value="1"/>
</dbReference>
<dbReference type="Gene3D" id="3.40.190.10">
    <property type="entry name" value="Periplasmic binding protein-like II"/>
    <property type="match status" value="2"/>
</dbReference>
<dbReference type="PANTHER" id="PTHR30537">
    <property type="entry name" value="HTH-TYPE TRANSCRIPTIONAL REGULATOR"/>
    <property type="match status" value="1"/>
</dbReference>
<dbReference type="InterPro" id="IPR036390">
    <property type="entry name" value="WH_DNA-bd_sf"/>
</dbReference>
<sequence length="304" mass="33317">MKTPPLNAVKAFEAVSRHLSVTKAAVELCVTQGAASQQIKNLENYVNCPLFIRDAKGLTLTDAGQRLAGVAQKALGELAAVAEEIIGTQRTTLSISAPPSFAVKWLIPNLNKFYEQHVDLNVVIDASCEVRSFRSDGIDASIRFGKGENPPPNSTVLGRSDIIIVGSPAYINKSPAINHYADLYDHKLISYESKTEDHRKLHKSWRGVFSELGLSLDLSKTALIFTEGHMALTAAIHGQGLALIESILVEHELRSGQLEKVLGTRFPGDNCYTFLKPEYSQKMQALDKFEAWLTRSLAGSLRSL</sequence>
<name>A0A2L0RRI8_9PSED</name>
<dbReference type="Gene3D" id="1.10.10.10">
    <property type="entry name" value="Winged helix-like DNA-binding domain superfamily/Winged helix DNA-binding domain"/>
    <property type="match status" value="1"/>
</dbReference>
<evidence type="ECO:0000313" key="6">
    <source>
        <dbReference type="EMBL" id="AUZ44725.1"/>
    </source>
</evidence>
<keyword evidence="3" id="KW-0238">DNA-binding</keyword>
<dbReference type="InterPro" id="IPR000847">
    <property type="entry name" value="LysR_HTH_N"/>
</dbReference>
<evidence type="ECO:0000259" key="5">
    <source>
        <dbReference type="PROSITE" id="PS50931"/>
    </source>
</evidence>
<evidence type="ECO:0000256" key="1">
    <source>
        <dbReference type="ARBA" id="ARBA00009437"/>
    </source>
</evidence>
<dbReference type="GO" id="GO:0003700">
    <property type="term" value="F:DNA-binding transcription factor activity"/>
    <property type="evidence" value="ECO:0007669"/>
    <property type="project" value="InterPro"/>
</dbReference>
<dbReference type="Proteomes" id="UP000239888">
    <property type="component" value="Chromosome"/>
</dbReference>
<evidence type="ECO:0000313" key="7">
    <source>
        <dbReference type="Proteomes" id="UP000239888"/>
    </source>
</evidence>
<proteinExistence type="inferred from homology"/>
<feature type="domain" description="HTH lysR-type" evidence="5">
    <location>
        <begin position="4"/>
        <end position="61"/>
    </location>
</feature>
<evidence type="ECO:0000256" key="2">
    <source>
        <dbReference type="ARBA" id="ARBA00023015"/>
    </source>
</evidence>
<keyword evidence="2" id="KW-0805">Transcription regulation</keyword>